<keyword evidence="1" id="KW-1133">Transmembrane helix</keyword>
<evidence type="ECO:0000256" key="1">
    <source>
        <dbReference type="SAM" id="Phobius"/>
    </source>
</evidence>
<evidence type="ECO:0000313" key="2">
    <source>
        <dbReference type="EMBL" id="MEA9355992.1"/>
    </source>
</evidence>
<evidence type="ECO:0000313" key="3">
    <source>
        <dbReference type="Proteomes" id="UP001302274"/>
    </source>
</evidence>
<keyword evidence="1" id="KW-0472">Membrane</keyword>
<accession>A0ABU5VSU2</accession>
<evidence type="ECO:0008006" key="4">
    <source>
        <dbReference type="Google" id="ProtNLM"/>
    </source>
</evidence>
<proteinExistence type="predicted"/>
<dbReference type="RefSeq" id="WP_323575636.1">
    <property type="nucleotide sequence ID" value="NZ_JAYGJQ010000001.1"/>
</dbReference>
<sequence length="174" mass="18920">MHTGTMTRIESHTEKKAFISSIVTGQIAGLVMAVAMMAVFALVYGKNPLFPVQVIGSSLLGESALQGFNFKAVLVGLVLHQLGPTLLWSIVFAVVASKVDLSIPKSALFAGLILGIVAMVGPYVVIPSVFHTLQGVDIWNREVPILWDWVAHLIFGLSFVLYPTILRKFKEQNS</sequence>
<feature type="transmembrane region" description="Helical" evidence="1">
    <location>
        <begin position="107"/>
        <end position="126"/>
    </location>
</feature>
<gene>
    <name evidence="2" type="ORF">SHI21_07265</name>
</gene>
<dbReference type="EMBL" id="JAYGJQ010000001">
    <property type="protein sequence ID" value="MEA9355992.1"/>
    <property type="molecule type" value="Genomic_DNA"/>
</dbReference>
<feature type="transmembrane region" description="Helical" evidence="1">
    <location>
        <begin position="21"/>
        <end position="44"/>
    </location>
</feature>
<name>A0ABU5VSU2_9BACT</name>
<reference evidence="2 3" key="1">
    <citation type="submission" date="2023-11" db="EMBL/GenBank/DDBJ databases">
        <title>A Novel Polar Bacteriovorax (B. antarcticus) Isolated from the Biocrust in Antarctica.</title>
        <authorList>
            <person name="Mun W."/>
            <person name="Choi S.Y."/>
            <person name="Mitchell R.J."/>
        </authorList>
    </citation>
    <scope>NUCLEOTIDE SEQUENCE [LARGE SCALE GENOMIC DNA]</scope>
    <source>
        <strain evidence="2 3">PP10</strain>
    </source>
</reference>
<keyword evidence="1" id="KW-0812">Transmembrane</keyword>
<organism evidence="2 3">
    <name type="scientific">Bacteriovorax antarcticus</name>
    <dbReference type="NCBI Taxonomy" id="3088717"/>
    <lineage>
        <taxon>Bacteria</taxon>
        <taxon>Pseudomonadati</taxon>
        <taxon>Bdellovibrionota</taxon>
        <taxon>Bacteriovoracia</taxon>
        <taxon>Bacteriovoracales</taxon>
        <taxon>Bacteriovoracaceae</taxon>
        <taxon>Bacteriovorax</taxon>
    </lineage>
</organism>
<dbReference type="Proteomes" id="UP001302274">
    <property type="component" value="Unassembled WGS sequence"/>
</dbReference>
<feature type="transmembrane region" description="Helical" evidence="1">
    <location>
        <begin position="146"/>
        <end position="166"/>
    </location>
</feature>
<feature type="transmembrane region" description="Helical" evidence="1">
    <location>
        <begin position="72"/>
        <end position="95"/>
    </location>
</feature>
<comment type="caution">
    <text evidence="2">The sequence shown here is derived from an EMBL/GenBank/DDBJ whole genome shotgun (WGS) entry which is preliminary data.</text>
</comment>
<protein>
    <recommendedName>
        <fullName evidence="4">DUF1440 domain-containing protein</fullName>
    </recommendedName>
</protein>
<keyword evidence="3" id="KW-1185">Reference proteome</keyword>